<proteinExistence type="predicted"/>
<dbReference type="Proteomes" id="UP000346198">
    <property type="component" value="Unassembled WGS sequence"/>
</dbReference>
<dbReference type="EMBL" id="CAAHFH010000002">
    <property type="protein sequence ID" value="VGO22543.1"/>
    <property type="molecule type" value="Genomic_DNA"/>
</dbReference>
<evidence type="ECO:0000256" key="1">
    <source>
        <dbReference type="SAM" id="SignalP"/>
    </source>
</evidence>
<dbReference type="RefSeq" id="WP_136063961.1">
    <property type="nucleotide sequence ID" value="NZ_CAAHFH010000002.1"/>
</dbReference>
<dbReference type="InterPro" id="IPR008517">
    <property type="entry name" value="GNA1162-like"/>
</dbReference>
<protein>
    <submittedName>
        <fullName evidence="2">Lipoprotein/NMB1162</fullName>
    </submittedName>
</protein>
<keyword evidence="3" id="KW-1185">Reference proteome</keyword>
<dbReference type="Pfam" id="PF05643">
    <property type="entry name" value="GNA1162-like"/>
    <property type="match status" value="1"/>
</dbReference>
<accession>A0A6C2URG9</accession>
<dbReference type="PROSITE" id="PS51257">
    <property type="entry name" value="PROKAR_LIPOPROTEIN"/>
    <property type="match status" value="1"/>
</dbReference>
<dbReference type="AlphaFoldDB" id="A0A6C2URG9"/>
<name>A0A6C2URG9_9BACT</name>
<organism evidence="2 3">
    <name type="scientific">Pontiella sulfatireligans</name>
    <dbReference type="NCBI Taxonomy" id="2750658"/>
    <lineage>
        <taxon>Bacteria</taxon>
        <taxon>Pseudomonadati</taxon>
        <taxon>Kiritimatiellota</taxon>
        <taxon>Kiritimatiellia</taxon>
        <taxon>Kiritimatiellales</taxon>
        <taxon>Pontiellaceae</taxon>
        <taxon>Pontiella</taxon>
    </lineage>
</organism>
<feature type="chain" id="PRO_5025478426" evidence="1">
    <location>
        <begin position="24"/>
        <end position="222"/>
    </location>
</feature>
<sequence length="222" mass="24261">MTKRHHALIALAAVALLSGCATAPKGRNYAAYRAADPRSILIVPVVNNSVDVDASDYFLSAISQPVAERGYYVFPVNMVKRVMEEDGLADSDMVHAADPTRLASLFGADAVMYISIERWDARYAVLSTTVTVELDYVLKDGHTGKKLWNSHQNIVYQPQGNSSGNIIADLIVSAVKAAATKAKPNYMPLARQANGNAVARTHYGLPAGPYRIKEYKQDMEQF</sequence>
<reference evidence="2 3" key="1">
    <citation type="submission" date="2019-04" db="EMBL/GenBank/DDBJ databases">
        <authorList>
            <person name="Van Vliet M D."/>
        </authorList>
    </citation>
    <scope>NUCLEOTIDE SEQUENCE [LARGE SCALE GENOMIC DNA]</scope>
    <source>
        <strain evidence="2 3">F21</strain>
    </source>
</reference>
<dbReference type="Gene3D" id="3.40.50.10610">
    <property type="entry name" value="ABC-type transport auxiliary lipoprotein component"/>
    <property type="match status" value="1"/>
</dbReference>
<keyword evidence="1" id="KW-0732">Signal</keyword>
<evidence type="ECO:0000313" key="3">
    <source>
        <dbReference type="Proteomes" id="UP000346198"/>
    </source>
</evidence>
<evidence type="ECO:0000313" key="2">
    <source>
        <dbReference type="EMBL" id="VGO22543.1"/>
    </source>
</evidence>
<keyword evidence="2" id="KW-0449">Lipoprotein</keyword>
<gene>
    <name evidence="2" type="ORF">SCARR_04627</name>
</gene>
<feature type="signal peptide" evidence="1">
    <location>
        <begin position="1"/>
        <end position="23"/>
    </location>
</feature>